<dbReference type="InterPro" id="IPR006190">
    <property type="entry name" value="SAF_AFP_Neu5Ac"/>
</dbReference>
<dbReference type="PROSITE" id="PS50844">
    <property type="entry name" value="AFP_LIKE"/>
    <property type="match status" value="1"/>
</dbReference>
<reference evidence="2" key="1">
    <citation type="submission" date="2023-07" db="EMBL/GenBank/DDBJ databases">
        <title>The genome sequence of Rhodocytophaga aerolata KACC 12507.</title>
        <authorList>
            <person name="Zhang X."/>
        </authorList>
    </citation>
    <scope>NUCLEOTIDE SEQUENCE</scope>
    <source>
        <strain evidence="2">KACC 12507</strain>
    </source>
</reference>
<dbReference type="Pfam" id="PF03102">
    <property type="entry name" value="NeuB"/>
    <property type="match status" value="1"/>
</dbReference>
<dbReference type="SUPFAM" id="SSF51569">
    <property type="entry name" value="Aldolase"/>
    <property type="match status" value="1"/>
</dbReference>
<gene>
    <name evidence="2" type="primary">pseI</name>
    <name evidence="2" type="ORF">Q0590_02705</name>
</gene>
<proteinExistence type="predicted"/>
<dbReference type="Pfam" id="PF08666">
    <property type="entry name" value="SAF"/>
    <property type="match status" value="1"/>
</dbReference>
<organism evidence="2 3">
    <name type="scientific">Rhodocytophaga aerolata</name>
    <dbReference type="NCBI Taxonomy" id="455078"/>
    <lineage>
        <taxon>Bacteria</taxon>
        <taxon>Pseudomonadati</taxon>
        <taxon>Bacteroidota</taxon>
        <taxon>Cytophagia</taxon>
        <taxon>Cytophagales</taxon>
        <taxon>Rhodocytophagaceae</taxon>
        <taxon>Rhodocytophaga</taxon>
    </lineage>
</organism>
<dbReference type="SUPFAM" id="SSF51269">
    <property type="entry name" value="AFP III-like domain"/>
    <property type="match status" value="1"/>
</dbReference>
<dbReference type="PANTHER" id="PTHR42966">
    <property type="entry name" value="N-ACETYLNEURAMINATE SYNTHASE"/>
    <property type="match status" value="1"/>
</dbReference>
<sequence length="357" mass="39406">MKDITIANYTINASSRPFIIAEMSGNHNQSLERALAIVDAAAEAGAHSIKLQTYTADTMTVKGVYTITDENSLWKGRELYELYQEAYTPWEWHKPIFDRAKEKGILAFSSPFDETAVDFLESLNVPAYKIASFENTDWPLLKKVASTGKPVIMSTGVANLADVDESVKVLRAAGCKELILLKCTSTYPATPENTNLITIPHMAQLFNCPVGLSDHTMGIGASVAAVALGARVIEKHFTLRRADGGVDSAFSLEPAELKALVIETERAHLSLGNIQYGIQKAEEKSKFFKRSIYAITDIKAGEKLTKDNIRVIRPGDGLAPKYLDQVLGKFAKRTIYKGTPLKWDLFDNFSIIETLQP</sequence>
<dbReference type="InterPro" id="IPR051690">
    <property type="entry name" value="PseI-like"/>
</dbReference>
<dbReference type="Gene3D" id="3.20.20.70">
    <property type="entry name" value="Aldolase class I"/>
    <property type="match status" value="1"/>
</dbReference>
<name>A0ABT8QZ70_9BACT</name>
<feature type="domain" description="AFP-like" evidence="1">
    <location>
        <begin position="291"/>
        <end position="349"/>
    </location>
</feature>
<evidence type="ECO:0000313" key="3">
    <source>
        <dbReference type="Proteomes" id="UP001168528"/>
    </source>
</evidence>
<protein>
    <submittedName>
        <fullName evidence="2">Pseudaminic acid synthase</fullName>
        <ecNumber evidence="2">2.5.1.97</ecNumber>
    </submittedName>
</protein>
<accession>A0ABT8QZ70</accession>
<keyword evidence="3" id="KW-1185">Reference proteome</keyword>
<dbReference type="PANTHER" id="PTHR42966:SF2">
    <property type="entry name" value="PSEUDAMINIC ACID SYNTHASE"/>
    <property type="match status" value="1"/>
</dbReference>
<dbReference type="InterPro" id="IPR020030">
    <property type="entry name" value="Pseudaminic_synth_PseI"/>
</dbReference>
<dbReference type="SMART" id="SM00858">
    <property type="entry name" value="SAF"/>
    <property type="match status" value="1"/>
</dbReference>
<dbReference type="Proteomes" id="UP001168528">
    <property type="component" value="Unassembled WGS sequence"/>
</dbReference>
<dbReference type="NCBIfam" id="TIGR03586">
    <property type="entry name" value="PseI"/>
    <property type="match status" value="1"/>
</dbReference>
<dbReference type="RefSeq" id="WP_302035934.1">
    <property type="nucleotide sequence ID" value="NZ_JAUKPO010000001.1"/>
</dbReference>
<dbReference type="GO" id="GO:0016740">
    <property type="term" value="F:transferase activity"/>
    <property type="evidence" value="ECO:0007669"/>
    <property type="project" value="UniProtKB-KW"/>
</dbReference>
<dbReference type="InterPro" id="IPR013974">
    <property type="entry name" value="SAF"/>
</dbReference>
<dbReference type="Gene3D" id="3.90.1210.10">
    <property type="entry name" value="Antifreeze-like/N-acetylneuraminic acid synthase C-terminal domain"/>
    <property type="match status" value="1"/>
</dbReference>
<comment type="caution">
    <text evidence="2">The sequence shown here is derived from an EMBL/GenBank/DDBJ whole genome shotgun (WGS) entry which is preliminary data.</text>
</comment>
<dbReference type="InterPro" id="IPR057736">
    <property type="entry name" value="SAF_PseI/NeuA/NeuB"/>
</dbReference>
<evidence type="ECO:0000313" key="2">
    <source>
        <dbReference type="EMBL" id="MDO1445140.1"/>
    </source>
</evidence>
<dbReference type="EC" id="2.5.1.97" evidence="2"/>
<dbReference type="InterPro" id="IPR013132">
    <property type="entry name" value="PseI/NeuA/B-like_N"/>
</dbReference>
<evidence type="ECO:0000259" key="1">
    <source>
        <dbReference type="PROSITE" id="PS50844"/>
    </source>
</evidence>
<dbReference type="EMBL" id="JAUKPO010000001">
    <property type="protein sequence ID" value="MDO1445140.1"/>
    <property type="molecule type" value="Genomic_DNA"/>
</dbReference>
<dbReference type="CDD" id="cd11615">
    <property type="entry name" value="SAF_NeuB_like"/>
    <property type="match status" value="1"/>
</dbReference>
<keyword evidence="2" id="KW-0808">Transferase</keyword>
<dbReference type="InterPro" id="IPR036732">
    <property type="entry name" value="AFP_Neu5c_C_sf"/>
</dbReference>
<dbReference type="InterPro" id="IPR013785">
    <property type="entry name" value="Aldolase_TIM"/>
</dbReference>